<gene>
    <name evidence="16" type="primary">dinB</name>
    <name evidence="18" type="ORF">GGR21_000510</name>
</gene>
<dbReference type="GO" id="GO:0003684">
    <property type="term" value="F:damaged DNA binding"/>
    <property type="evidence" value="ECO:0007669"/>
    <property type="project" value="InterPro"/>
</dbReference>
<dbReference type="Gene3D" id="3.40.1170.60">
    <property type="match status" value="1"/>
</dbReference>
<comment type="catalytic activity">
    <reaction evidence="15 16">
        <text>DNA(n) + a 2'-deoxyribonucleoside 5'-triphosphate = DNA(n+1) + diphosphate</text>
        <dbReference type="Rhea" id="RHEA:22508"/>
        <dbReference type="Rhea" id="RHEA-COMP:17339"/>
        <dbReference type="Rhea" id="RHEA-COMP:17340"/>
        <dbReference type="ChEBI" id="CHEBI:33019"/>
        <dbReference type="ChEBI" id="CHEBI:61560"/>
        <dbReference type="ChEBI" id="CHEBI:173112"/>
        <dbReference type="EC" id="2.7.7.7"/>
    </reaction>
</comment>
<evidence type="ECO:0000256" key="9">
    <source>
        <dbReference type="ARBA" id="ARBA00022723"/>
    </source>
</evidence>
<name>A0A840CSA6_9BACT</name>
<dbReference type="Gene3D" id="3.30.70.270">
    <property type="match status" value="1"/>
</dbReference>
<keyword evidence="13 16" id="KW-0238">DNA-binding</keyword>
<keyword evidence="11 16" id="KW-0460">Magnesium</keyword>
<dbReference type="InterPro" id="IPR036775">
    <property type="entry name" value="DNA_pol_Y-fam_lit_finger_sf"/>
</dbReference>
<comment type="subunit">
    <text evidence="3 16">Monomer.</text>
</comment>
<keyword evidence="10 16" id="KW-0227">DNA damage</keyword>
<evidence type="ECO:0000256" key="3">
    <source>
        <dbReference type="ARBA" id="ARBA00011245"/>
    </source>
</evidence>
<dbReference type="CDD" id="cd03586">
    <property type="entry name" value="PolY_Pol_IV_kappa"/>
    <property type="match status" value="1"/>
</dbReference>
<dbReference type="PANTHER" id="PTHR11076:SF33">
    <property type="entry name" value="DNA POLYMERASE KAPPA"/>
    <property type="match status" value="1"/>
</dbReference>
<feature type="active site" evidence="16">
    <location>
        <position position="103"/>
    </location>
</feature>
<dbReference type="Pfam" id="PF11799">
    <property type="entry name" value="IMS_C"/>
    <property type="match status" value="1"/>
</dbReference>
<evidence type="ECO:0000256" key="7">
    <source>
        <dbReference type="ARBA" id="ARBA00022695"/>
    </source>
</evidence>
<evidence type="ECO:0000256" key="12">
    <source>
        <dbReference type="ARBA" id="ARBA00022932"/>
    </source>
</evidence>
<comment type="cofactor">
    <cofactor evidence="16">
        <name>Mg(2+)</name>
        <dbReference type="ChEBI" id="CHEBI:18420"/>
    </cofactor>
    <text evidence="16">Binds 2 magnesium ions per subunit.</text>
</comment>
<evidence type="ECO:0000256" key="2">
    <source>
        <dbReference type="ARBA" id="ARBA00010945"/>
    </source>
</evidence>
<dbReference type="InterPro" id="IPR050116">
    <property type="entry name" value="DNA_polymerase-Y"/>
</dbReference>
<dbReference type="InterPro" id="IPR022880">
    <property type="entry name" value="DNApol_IV"/>
</dbReference>
<dbReference type="FunFam" id="1.10.150.20:FF:000019">
    <property type="entry name" value="DNA polymerase IV"/>
    <property type="match status" value="1"/>
</dbReference>
<dbReference type="EC" id="2.7.7.7" evidence="16"/>
<sequence>MRKIIHIDMDAFYASIEQRDNPQYRGKPLAVGYSGPRGVVAAASYESRRYGVRSAMASKTALRKCPHLIFVPARFDVYKSVSRQIMSIFYEYTDLVEPLSLDEAFLDVTENHKDIPSATQIAQEIKQKIYEATHLTASAGVSFNKFLAKIASDQNKPNGLFVVKPKIAEKFVESLPIERFFGVGKVTATHMHELGIKTGWDLKQRTEQELVAHFGKAGHIYYQNARAIDDRPVESYRIRKSISSETTFDRDIDDLDELALELDIVARDAFEDIKKKSFKGRTITLKIKYADFKIITRSRTFPDPVTEYPDFYKAGFELLQNVDLSPKVRLIGLGLKNNEEETNWSGAIQLRINFEENEPEARE</sequence>
<dbReference type="NCBIfam" id="NF010731">
    <property type="entry name" value="PRK14133.1"/>
    <property type="match status" value="1"/>
</dbReference>
<dbReference type="Gene3D" id="3.30.1490.100">
    <property type="entry name" value="DNA polymerase, Y-family, little finger domain"/>
    <property type="match status" value="1"/>
</dbReference>
<keyword evidence="5 16" id="KW-0963">Cytoplasm</keyword>
<dbReference type="PROSITE" id="PS50173">
    <property type="entry name" value="UMUC"/>
    <property type="match status" value="1"/>
</dbReference>
<evidence type="ECO:0000256" key="4">
    <source>
        <dbReference type="ARBA" id="ARBA00022457"/>
    </source>
</evidence>
<dbReference type="FunFam" id="3.40.1170.60:FF:000001">
    <property type="entry name" value="DNA polymerase IV"/>
    <property type="match status" value="1"/>
</dbReference>
<keyword evidence="14 16" id="KW-0234">DNA repair</keyword>
<comment type="similarity">
    <text evidence="2 16">Belongs to the DNA polymerase type-Y family.</text>
</comment>
<proteinExistence type="inferred from homology"/>
<feature type="site" description="Substrate discrimination" evidence="16">
    <location>
        <position position="13"/>
    </location>
</feature>
<organism evidence="18 19">
    <name type="scientific">Dysgonomonas hofstadii</name>
    <dbReference type="NCBI Taxonomy" id="637886"/>
    <lineage>
        <taxon>Bacteria</taxon>
        <taxon>Pseudomonadati</taxon>
        <taxon>Bacteroidota</taxon>
        <taxon>Bacteroidia</taxon>
        <taxon>Bacteroidales</taxon>
        <taxon>Dysgonomonadaceae</taxon>
        <taxon>Dysgonomonas</taxon>
    </lineage>
</organism>
<dbReference type="PANTHER" id="PTHR11076">
    <property type="entry name" value="DNA REPAIR POLYMERASE UMUC / TRANSFERASE FAMILY MEMBER"/>
    <property type="match status" value="1"/>
</dbReference>
<evidence type="ECO:0000313" key="18">
    <source>
        <dbReference type="EMBL" id="MBB4034623.1"/>
    </source>
</evidence>
<feature type="binding site" evidence="16">
    <location>
        <position position="102"/>
    </location>
    <ligand>
        <name>Mg(2+)</name>
        <dbReference type="ChEBI" id="CHEBI:18420"/>
    </ligand>
</feature>
<dbReference type="InterPro" id="IPR001126">
    <property type="entry name" value="UmuC"/>
</dbReference>
<dbReference type="EMBL" id="JACIEP010000002">
    <property type="protein sequence ID" value="MBB4034623.1"/>
    <property type="molecule type" value="Genomic_DNA"/>
</dbReference>
<dbReference type="GO" id="GO:0005829">
    <property type="term" value="C:cytosol"/>
    <property type="evidence" value="ECO:0007669"/>
    <property type="project" value="TreeGrafter"/>
</dbReference>
<dbReference type="InterPro" id="IPR017961">
    <property type="entry name" value="DNA_pol_Y-fam_little_finger"/>
</dbReference>
<dbReference type="Pfam" id="PF00817">
    <property type="entry name" value="IMS"/>
    <property type="match status" value="1"/>
</dbReference>
<keyword evidence="8 16" id="KW-0235">DNA replication</keyword>
<evidence type="ECO:0000256" key="10">
    <source>
        <dbReference type="ARBA" id="ARBA00022763"/>
    </source>
</evidence>
<evidence type="ECO:0000256" key="13">
    <source>
        <dbReference type="ARBA" id="ARBA00023125"/>
    </source>
</evidence>
<evidence type="ECO:0000256" key="8">
    <source>
        <dbReference type="ARBA" id="ARBA00022705"/>
    </source>
</evidence>
<keyword evidence="19" id="KW-1185">Reference proteome</keyword>
<dbReference type="GO" id="GO:0006281">
    <property type="term" value="P:DNA repair"/>
    <property type="evidence" value="ECO:0007669"/>
    <property type="project" value="UniProtKB-UniRule"/>
</dbReference>
<keyword evidence="6 16" id="KW-0808">Transferase</keyword>
<dbReference type="GO" id="GO:0009432">
    <property type="term" value="P:SOS response"/>
    <property type="evidence" value="ECO:0007669"/>
    <property type="project" value="UniProtKB-ARBA"/>
</dbReference>
<protein>
    <recommendedName>
        <fullName evidence="16">DNA polymerase IV</fullName>
        <shortName evidence="16">Pol IV</shortName>
        <ecNumber evidence="16">2.7.7.7</ecNumber>
    </recommendedName>
</protein>
<comment type="caution">
    <text evidence="18">The sequence shown here is derived from an EMBL/GenBank/DDBJ whole genome shotgun (WGS) entry which is preliminary data.</text>
</comment>
<evidence type="ECO:0000256" key="5">
    <source>
        <dbReference type="ARBA" id="ARBA00022490"/>
    </source>
</evidence>
<evidence type="ECO:0000313" key="19">
    <source>
        <dbReference type="Proteomes" id="UP000555103"/>
    </source>
</evidence>
<dbReference type="SUPFAM" id="SSF56672">
    <property type="entry name" value="DNA/RNA polymerases"/>
    <property type="match status" value="1"/>
</dbReference>
<evidence type="ECO:0000256" key="14">
    <source>
        <dbReference type="ARBA" id="ARBA00023204"/>
    </source>
</evidence>
<dbReference type="InterPro" id="IPR043502">
    <property type="entry name" value="DNA/RNA_pol_sf"/>
</dbReference>
<dbReference type="GO" id="GO:0000287">
    <property type="term" value="F:magnesium ion binding"/>
    <property type="evidence" value="ECO:0007669"/>
    <property type="project" value="UniProtKB-UniRule"/>
</dbReference>
<dbReference type="GO" id="GO:0006261">
    <property type="term" value="P:DNA-templated DNA replication"/>
    <property type="evidence" value="ECO:0007669"/>
    <property type="project" value="UniProtKB-UniRule"/>
</dbReference>
<feature type="domain" description="UmuC" evidence="17">
    <location>
        <begin position="4"/>
        <end position="184"/>
    </location>
</feature>
<dbReference type="FunFam" id="3.30.1490.100:FF:000004">
    <property type="entry name" value="DNA polymerase IV"/>
    <property type="match status" value="1"/>
</dbReference>
<reference evidence="18 19" key="1">
    <citation type="submission" date="2020-08" db="EMBL/GenBank/DDBJ databases">
        <title>Genomic Encyclopedia of Type Strains, Phase IV (KMG-IV): sequencing the most valuable type-strain genomes for metagenomic binning, comparative biology and taxonomic classification.</title>
        <authorList>
            <person name="Goeker M."/>
        </authorList>
    </citation>
    <scope>NUCLEOTIDE SEQUENCE [LARGE SCALE GENOMIC DNA]</scope>
    <source>
        <strain evidence="18 19">DSM 104969</strain>
    </source>
</reference>
<dbReference type="RefSeq" id="WP_183305587.1">
    <property type="nucleotide sequence ID" value="NZ_JACIEP010000002.1"/>
</dbReference>
<keyword evidence="9 16" id="KW-0479">Metal-binding</keyword>
<comment type="function">
    <text evidence="16">Poorly processive, error-prone DNA polymerase involved in untargeted mutagenesis. Copies undamaged DNA at stalled replication forks, which arise in vivo from mismatched or misaligned primer ends. These misaligned primers can be extended by PolIV. Exhibits no 3'-5' exonuclease (proofreading) activity. May be involved in translesional synthesis, in conjunction with the beta clamp from PolIII.</text>
</comment>
<evidence type="ECO:0000256" key="1">
    <source>
        <dbReference type="ARBA" id="ARBA00004496"/>
    </source>
</evidence>
<dbReference type="Proteomes" id="UP000555103">
    <property type="component" value="Unassembled WGS sequence"/>
</dbReference>
<feature type="binding site" evidence="16">
    <location>
        <position position="8"/>
    </location>
    <ligand>
        <name>Mg(2+)</name>
        <dbReference type="ChEBI" id="CHEBI:18420"/>
    </ligand>
</feature>
<dbReference type="SUPFAM" id="SSF100879">
    <property type="entry name" value="Lesion bypass DNA polymerase (Y-family), little finger domain"/>
    <property type="match status" value="1"/>
</dbReference>
<dbReference type="HAMAP" id="MF_01113">
    <property type="entry name" value="DNApol_IV"/>
    <property type="match status" value="1"/>
</dbReference>
<dbReference type="Gene3D" id="1.10.150.20">
    <property type="entry name" value="5' to 3' exonuclease, C-terminal subdomain"/>
    <property type="match status" value="1"/>
</dbReference>
<evidence type="ECO:0000256" key="6">
    <source>
        <dbReference type="ARBA" id="ARBA00022679"/>
    </source>
</evidence>
<evidence type="ECO:0000256" key="16">
    <source>
        <dbReference type="HAMAP-Rule" id="MF_01113"/>
    </source>
</evidence>
<keyword evidence="7 16" id="KW-0548">Nucleotidyltransferase</keyword>
<dbReference type="NCBIfam" id="NF002677">
    <property type="entry name" value="PRK02406.1"/>
    <property type="match status" value="1"/>
</dbReference>
<dbReference type="GO" id="GO:0003887">
    <property type="term" value="F:DNA-directed DNA polymerase activity"/>
    <property type="evidence" value="ECO:0007669"/>
    <property type="project" value="UniProtKB-UniRule"/>
</dbReference>
<dbReference type="AlphaFoldDB" id="A0A840CSA6"/>
<keyword evidence="4 16" id="KW-0515">Mutator protein</keyword>
<accession>A0A840CSA6</accession>
<dbReference type="GO" id="GO:0042276">
    <property type="term" value="P:error-prone translesion synthesis"/>
    <property type="evidence" value="ECO:0007669"/>
    <property type="project" value="TreeGrafter"/>
</dbReference>
<evidence type="ECO:0000256" key="15">
    <source>
        <dbReference type="ARBA" id="ARBA00049244"/>
    </source>
</evidence>
<dbReference type="InterPro" id="IPR043128">
    <property type="entry name" value="Rev_trsase/Diguanyl_cyclase"/>
</dbReference>
<keyword evidence="12 16" id="KW-0239">DNA-directed DNA polymerase</keyword>
<comment type="subcellular location">
    <subcellularLocation>
        <location evidence="1 16">Cytoplasm</location>
    </subcellularLocation>
</comment>
<evidence type="ECO:0000256" key="11">
    <source>
        <dbReference type="ARBA" id="ARBA00022842"/>
    </source>
</evidence>
<evidence type="ECO:0000259" key="17">
    <source>
        <dbReference type="PROSITE" id="PS50173"/>
    </source>
</evidence>